<feature type="compositionally biased region" description="Polar residues" evidence="7">
    <location>
        <begin position="134"/>
        <end position="145"/>
    </location>
</feature>
<dbReference type="InterPro" id="IPR036584">
    <property type="entry name" value="FliS_sf"/>
</dbReference>
<comment type="subcellular location">
    <subcellularLocation>
        <location evidence="1 6">Cytoplasm</location>
        <location evidence="1 6">Cytosol</location>
    </subcellularLocation>
</comment>
<keyword evidence="3 6" id="KW-0963">Cytoplasm</keyword>
<dbReference type="GO" id="GO:0044780">
    <property type="term" value="P:bacterial-type flagellum assembly"/>
    <property type="evidence" value="ECO:0007669"/>
    <property type="project" value="InterPro"/>
</dbReference>
<dbReference type="OrthoDB" id="9792010at2"/>
<evidence type="ECO:0000256" key="7">
    <source>
        <dbReference type="SAM" id="MobiDB-lite"/>
    </source>
</evidence>
<evidence type="ECO:0000256" key="2">
    <source>
        <dbReference type="ARBA" id="ARBA00008787"/>
    </source>
</evidence>
<dbReference type="PIRSF" id="PIRSF039090">
    <property type="entry name" value="Flis"/>
    <property type="match status" value="1"/>
</dbReference>
<protein>
    <recommendedName>
        <fullName evidence="6">Flagellar secretion chaperone FliS</fullName>
    </recommendedName>
</protein>
<dbReference type="AlphaFoldDB" id="A0A1X7AGE6"/>
<proteinExistence type="inferred from homology"/>
<sequence>MSNGLTAYRNVQSKAQAETADPYKLIQLLFQELMVSLARVKGCMERNQPDQKGDQISHCIEILMALDSSLNVEAGGELAENLRSLYRYSVQQLLAAGPENSLDKVTEVIGLMKSIREAWDGIGKQAPAPLPKVDQQSSAGVSGHA</sequence>
<dbReference type="RefSeq" id="WP_087107688.1">
    <property type="nucleotide sequence ID" value="NZ_CBCSCN010000001.1"/>
</dbReference>
<evidence type="ECO:0000256" key="3">
    <source>
        <dbReference type="ARBA" id="ARBA00022490"/>
    </source>
</evidence>
<dbReference type="Gene3D" id="1.20.120.340">
    <property type="entry name" value="Flagellar protein FliS"/>
    <property type="match status" value="1"/>
</dbReference>
<dbReference type="Proteomes" id="UP000196573">
    <property type="component" value="Unassembled WGS sequence"/>
</dbReference>
<evidence type="ECO:0000256" key="1">
    <source>
        <dbReference type="ARBA" id="ARBA00004514"/>
    </source>
</evidence>
<dbReference type="InterPro" id="IPR003713">
    <property type="entry name" value="FliS"/>
</dbReference>
<keyword evidence="9" id="KW-1185">Reference proteome</keyword>
<evidence type="ECO:0000313" key="9">
    <source>
        <dbReference type="Proteomes" id="UP000196573"/>
    </source>
</evidence>
<comment type="similarity">
    <text evidence="2 6">Belongs to the FliS family.</text>
</comment>
<dbReference type="NCBIfam" id="TIGR00208">
    <property type="entry name" value="fliS"/>
    <property type="match status" value="1"/>
</dbReference>
<accession>A0A1X7AGE6</accession>
<dbReference type="CDD" id="cd16098">
    <property type="entry name" value="FliS"/>
    <property type="match status" value="1"/>
</dbReference>
<dbReference type="PANTHER" id="PTHR34773:SF1">
    <property type="entry name" value="FLAGELLAR SECRETION CHAPERONE FLIS"/>
    <property type="match status" value="1"/>
</dbReference>
<keyword evidence="4 6" id="KW-1005">Bacterial flagellum biogenesis</keyword>
<name>A0A1X7AGE6_9GAMM</name>
<evidence type="ECO:0000313" key="8">
    <source>
        <dbReference type="EMBL" id="SMA39849.1"/>
    </source>
</evidence>
<keyword evidence="8" id="KW-0969">Cilium</keyword>
<gene>
    <name evidence="8" type="primary">fliS_1</name>
    <name evidence="8" type="ORF">EHSB41UT_01105</name>
</gene>
<evidence type="ECO:0000256" key="4">
    <source>
        <dbReference type="ARBA" id="ARBA00022795"/>
    </source>
</evidence>
<dbReference type="EMBL" id="FWPT01000002">
    <property type="protein sequence ID" value="SMA39849.1"/>
    <property type="molecule type" value="Genomic_DNA"/>
</dbReference>
<keyword evidence="8" id="KW-0282">Flagellum</keyword>
<keyword evidence="8" id="KW-0966">Cell projection</keyword>
<evidence type="ECO:0000256" key="5">
    <source>
        <dbReference type="ARBA" id="ARBA00023186"/>
    </source>
</evidence>
<keyword evidence="5" id="KW-0143">Chaperone</keyword>
<organism evidence="8 9">
    <name type="scientific">Parendozoicomonas haliclonae</name>
    <dbReference type="NCBI Taxonomy" id="1960125"/>
    <lineage>
        <taxon>Bacteria</taxon>
        <taxon>Pseudomonadati</taxon>
        <taxon>Pseudomonadota</taxon>
        <taxon>Gammaproteobacteria</taxon>
        <taxon>Oceanospirillales</taxon>
        <taxon>Endozoicomonadaceae</taxon>
        <taxon>Parendozoicomonas</taxon>
    </lineage>
</organism>
<dbReference type="GO" id="GO:0071973">
    <property type="term" value="P:bacterial-type flagellum-dependent cell motility"/>
    <property type="evidence" value="ECO:0007669"/>
    <property type="project" value="TreeGrafter"/>
</dbReference>
<feature type="region of interest" description="Disordered" evidence="7">
    <location>
        <begin position="126"/>
        <end position="145"/>
    </location>
</feature>
<dbReference type="Pfam" id="PF02561">
    <property type="entry name" value="FliS"/>
    <property type="match status" value="1"/>
</dbReference>
<dbReference type="GO" id="GO:0005829">
    <property type="term" value="C:cytosol"/>
    <property type="evidence" value="ECO:0007669"/>
    <property type="project" value="UniProtKB-SubCell"/>
</dbReference>
<dbReference type="PANTHER" id="PTHR34773">
    <property type="entry name" value="FLAGELLAR SECRETION CHAPERONE FLIS"/>
    <property type="match status" value="1"/>
</dbReference>
<evidence type="ECO:0000256" key="6">
    <source>
        <dbReference type="PIRNR" id="PIRNR039090"/>
    </source>
</evidence>
<reference evidence="8 9" key="1">
    <citation type="submission" date="2017-03" db="EMBL/GenBank/DDBJ databases">
        <authorList>
            <person name="Afonso C.L."/>
            <person name="Miller P.J."/>
            <person name="Scott M.A."/>
            <person name="Spackman E."/>
            <person name="Goraichik I."/>
            <person name="Dimitrov K.M."/>
            <person name="Suarez D.L."/>
            <person name="Swayne D.E."/>
        </authorList>
    </citation>
    <scope>NUCLEOTIDE SEQUENCE [LARGE SCALE GENOMIC DNA]</scope>
    <source>
        <strain evidence="8">SB41UT1</strain>
    </source>
</reference>
<dbReference type="SUPFAM" id="SSF101116">
    <property type="entry name" value="Flagellar export chaperone FliS"/>
    <property type="match status" value="1"/>
</dbReference>